<dbReference type="InterPro" id="IPR036515">
    <property type="entry name" value="Transposase_17_sf"/>
</dbReference>
<organism evidence="2 3">
    <name type="scientific">Paraglaciecola chathamensis</name>
    <dbReference type="NCBI Taxonomy" id="368405"/>
    <lineage>
        <taxon>Bacteria</taxon>
        <taxon>Pseudomonadati</taxon>
        <taxon>Pseudomonadota</taxon>
        <taxon>Gammaproteobacteria</taxon>
        <taxon>Alteromonadales</taxon>
        <taxon>Alteromonadaceae</taxon>
        <taxon>Paraglaciecola</taxon>
    </lineage>
</organism>
<gene>
    <name evidence="2" type="ORF">GCM10011274_10750</name>
</gene>
<dbReference type="Gene3D" id="3.30.70.1290">
    <property type="entry name" value="Transposase IS200-like"/>
    <property type="match status" value="1"/>
</dbReference>
<name>A0A8H9I8F3_9ALTE</name>
<dbReference type="GO" id="GO:0003677">
    <property type="term" value="F:DNA binding"/>
    <property type="evidence" value="ECO:0007669"/>
    <property type="project" value="InterPro"/>
</dbReference>
<sequence>MPQPRKSQISLIDTPYYHCVSRCVRQSYLCGTDKHSGQSYEHRRGWVEDRLLFLATIFAIDICAYAIMNNHTHVVLCVDKALADNWDSDEVLRRYHKLHRGTLLTQKFMNGDTLSQGELITFDETVETYRQRLYDISWFMRDLNEYIAREANKEDGCTGRFWEGRFKSQALLDESAVLACMAYVDLNPIRAKMEKTPETSKHTSIKKRIHAAKNKQPQPSVLTPFVGNPRENIPKGIPYSLKDYCELVDTTGRCIRDDKAGHIDNTQSPILERLGLDSAQWLTLTTEFEKHFCYAAGAEQMMNAFKRHTHHQRLRGMTKAKALLKRA</sequence>
<dbReference type="GO" id="GO:0004803">
    <property type="term" value="F:transposase activity"/>
    <property type="evidence" value="ECO:0007669"/>
    <property type="project" value="InterPro"/>
</dbReference>
<dbReference type="SUPFAM" id="SSF143422">
    <property type="entry name" value="Transposase IS200-like"/>
    <property type="match status" value="1"/>
</dbReference>
<dbReference type="SMART" id="SM01321">
    <property type="entry name" value="Y1_Tnp"/>
    <property type="match status" value="1"/>
</dbReference>
<dbReference type="GO" id="GO:0006313">
    <property type="term" value="P:DNA transposition"/>
    <property type="evidence" value="ECO:0007669"/>
    <property type="project" value="InterPro"/>
</dbReference>
<dbReference type="RefSeq" id="WP_191865518.1">
    <property type="nucleotide sequence ID" value="NZ_BMZC01000003.1"/>
</dbReference>
<reference evidence="2" key="1">
    <citation type="journal article" date="2014" name="Int. J. Syst. Evol. Microbiol.">
        <title>Complete genome sequence of Corynebacterium casei LMG S-19264T (=DSM 44701T), isolated from a smear-ripened cheese.</title>
        <authorList>
            <consortium name="US DOE Joint Genome Institute (JGI-PGF)"/>
            <person name="Walter F."/>
            <person name="Albersmeier A."/>
            <person name="Kalinowski J."/>
            <person name="Ruckert C."/>
        </authorList>
    </citation>
    <scope>NUCLEOTIDE SEQUENCE</scope>
    <source>
        <strain evidence="2">KCTC 32337</strain>
    </source>
</reference>
<evidence type="ECO:0000259" key="1">
    <source>
        <dbReference type="SMART" id="SM01321"/>
    </source>
</evidence>
<evidence type="ECO:0000313" key="3">
    <source>
        <dbReference type="Proteomes" id="UP000622604"/>
    </source>
</evidence>
<comment type="caution">
    <text evidence="2">The sequence shown here is derived from an EMBL/GenBank/DDBJ whole genome shotgun (WGS) entry which is preliminary data.</text>
</comment>
<dbReference type="PANTHER" id="PTHR34322">
    <property type="entry name" value="TRANSPOSASE, Y1_TNP DOMAIN-CONTAINING"/>
    <property type="match status" value="1"/>
</dbReference>
<feature type="domain" description="Transposase IS200-like" evidence="1">
    <location>
        <begin position="12"/>
        <end position="187"/>
    </location>
</feature>
<protein>
    <submittedName>
        <fullName evidence="2">Transposase</fullName>
    </submittedName>
</protein>
<proteinExistence type="predicted"/>
<dbReference type="Proteomes" id="UP000622604">
    <property type="component" value="Unassembled WGS sequence"/>
</dbReference>
<dbReference type="PANTHER" id="PTHR34322:SF2">
    <property type="entry name" value="TRANSPOSASE IS200-LIKE DOMAIN-CONTAINING PROTEIN"/>
    <property type="match status" value="1"/>
</dbReference>
<reference evidence="2" key="2">
    <citation type="submission" date="2020-09" db="EMBL/GenBank/DDBJ databases">
        <authorList>
            <person name="Sun Q."/>
            <person name="Kim S."/>
        </authorList>
    </citation>
    <scope>NUCLEOTIDE SEQUENCE</scope>
    <source>
        <strain evidence="2">KCTC 32337</strain>
    </source>
</reference>
<dbReference type="InterPro" id="IPR002686">
    <property type="entry name" value="Transposase_17"/>
</dbReference>
<evidence type="ECO:0000313" key="2">
    <source>
        <dbReference type="EMBL" id="GGZ54641.1"/>
    </source>
</evidence>
<dbReference type="AlphaFoldDB" id="A0A8H9I8F3"/>
<accession>A0A8H9I8F3</accession>
<dbReference type="EMBL" id="BMZC01000003">
    <property type="protein sequence ID" value="GGZ54641.1"/>
    <property type="molecule type" value="Genomic_DNA"/>
</dbReference>